<dbReference type="InterPro" id="IPR036663">
    <property type="entry name" value="Fumarylacetoacetase_C_sf"/>
</dbReference>
<dbReference type="Gene3D" id="3.90.850.10">
    <property type="entry name" value="Fumarylacetoacetase-like, C-terminal domain"/>
    <property type="match status" value="1"/>
</dbReference>
<dbReference type="OrthoDB" id="9792137at2"/>
<evidence type="ECO:0000256" key="1">
    <source>
        <dbReference type="ARBA" id="ARBA00023239"/>
    </source>
</evidence>
<dbReference type="InterPro" id="IPR050772">
    <property type="entry name" value="Hydratase-Decarb/MhpD_sf"/>
</dbReference>
<dbReference type="GO" id="GO:0005737">
    <property type="term" value="C:cytoplasm"/>
    <property type="evidence" value="ECO:0007669"/>
    <property type="project" value="TreeGrafter"/>
</dbReference>
<dbReference type="EMBL" id="NEVU01000003">
    <property type="protein sequence ID" value="OZI71656.1"/>
    <property type="molecule type" value="Genomic_DNA"/>
</dbReference>
<keyword evidence="4" id="KW-1185">Reference proteome</keyword>
<feature type="domain" description="Fumarylacetoacetase-like C-terminal" evidence="2">
    <location>
        <begin position="101"/>
        <end position="262"/>
    </location>
</feature>
<evidence type="ECO:0000313" key="4">
    <source>
        <dbReference type="Proteomes" id="UP000216429"/>
    </source>
</evidence>
<dbReference type="InterPro" id="IPR011234">
    <property type="entry name" value="Fumarylacetoacetase-like_C"/>
</dbReference>
<keyword evidence="1" id="KW-0456">Lyase</keyword>
<dbReference type="PANTHER" id="PTHR30143:SF0">
    <property type="entry name" value="2-KETO-4-PENTENOATE HYDRATASE"/>
    <property type="match status" value="1"/>
</dbReference>
<evidence type="ECO:0000259" key="2">
    <source>
        <dbReference type="Pfam" id="PF01557"/>
    </source>
</evidence>
<dbReference type="SUPFAM" id="SSF56529">
    <property type="entry name" value="FAH"/>
    <property type="match status" value="1"/>
</dbReference>
<gene>
    <name evidence="3" type="ORF">CAL22_17805</name>
</gene>
<protein>
    <submittedName>
        <fullName evidence="3">2-keto-4-pentenoate hydratase</fullName>
    </submittedName>
</protein>
<dbReference type="PANTHER" id="PTHR30143">
    <property type="entry name" value="ACID HYDRATASE"/>
    <property type="match status" value="1"/>
</dbReference>
<evidence type="ECO:0000313" key="3">
    <source>
        <dbReference type="EMBL" id="OZI71656.1"/>
    </source>
</evidence>
<organism evidence="3 4">
    <name type="scientific">Bordetella genomosp. 12</name>
    <dbReference type="NCBI Taxonomy" id="463035"/>
    <lineage>
        <taxon>Bacteria</taxon>
        <taxon>Pseudomonadati</taxon>
        <taxon>Pseudomonadota</taxon>
        <taxon>Betaproteobacteria</taxon>
        <taxon>Burkholderiales</taxon>
        <taxon>Alcaligenaceae</taxon>
        <taxon>Bordetella</taxon>
    </lineage>
</organism>
<reference evidence="4" key="1">
    <citation type="submission" date="2017-05" db="EMBL/GenBank/DDBJ databases">
        <title>Complete and WGS of Bordetella genogroups.</title>
        <authorList>
            <person name="Spilker T."/>
            <person name="Lipuma J."/>
        </authorList>
    </citation>
    <scope>NUCLEOTIDE SEQUENCE [LARGE SCALE GENOMIC DNA]</scope>
    <source>
        <strain evidence="4">AU6712</strain>
    </source>
</reference>
<dbReference type="Pfam" id="PF01557">
    <property type="entry name" value="FAA_hydrolase"/>
    <property type="match status" value="1"/>
</dbReference>
<proteinExistence type="predicted"/>
<sequence>MRASRQTDRAAIESAARFIYDARLSGIPCQPVGGLLEPGDIAAAYAVQEVNTQRWIAEGRRLVGRKIGLTSKSVQRNAGIDQPDYGMLFADMEIPSGEVLPGRSMNLPKAEGEIAFMVGADLTLEDITLGELIGRLDYALPAVEIIDTRYIGWDFGIEDTISDNASSGYYALGTRPVSLAHLDLELVGMTVERNGEGVSFGAGAACMGNPLQAVLWLARIMVKLGRPLLAGDLVLSGALGPMVSMRPGDDICIRISGLGSVAVNYGTDSAK</sequence>
<dbReference type="Proteomes" id="UP000216429">
    <property type="component" value="Unassembled WGS sequence"/>
</dbReference>
<dbReference type="GO" id="GO:0008684">
    <property type="term" value="F:2-oxopent-4-enoate hydratase activity"/>
    <property type="evidence" value="ECO:0007669"/>
    <property type="project" value="TreeGrafter"/>
</dbReference>
<dbReference type="RefSeq" id="WP_094815562.1">
    <property type="nucleotide sequence ID" value="NZ_NEVU01000003.1"/>
</dbReference>
<comment type="caution">
    <text evidence="3">The sequence shown here is derived from an EMBL/GenBank/DDBJ whole genome shotgun (WGS) entry which is preliminary data.</text>
</comment>
<accession>A0A261VBY2</accession>
<name>A0A261VBY2_9BORD</name>
<dbReference type="AlphaFoldDB" id="A0A261VBY2"/>